<comment type="caution">
    <text evidence="1">The sequence shown here is derived from an EMBL/GenBank/DDBJ whole genome shotgun (WGS) entry which is preliminary data.</text>
</comment>
<reference evidence="1" key="1">
    <citation type="submission" date="2022-11" db="EMBL/GenBank/DDBJ databases">
        <title>Genome Sequence of Nemania bipapillata.</title>
        <authorList>
            <person name="Buettner E."/>
        </authorList>
    </citation>
    <scope>NUCLEOTIDE SEQUENCE</scope>
    <source>
        <strain evidence="1">CP14</strain>
    </source>
</reference>
<proteinExistence type="predicted"/>
<gene>
    <name evidence="1" type="ORF">ONZ43_g1062</name>
</gene>
<name>A0ACC2J604_9PEZI</name>
<dbReference type="EMBL" id="JAPESX010000166">
    <property type="protein sequence ID" value="KAJ8122837.1"/>
    <property type="molecule type" value="Genomic_DNA"/>
</dbReference>
<evidence type="ECO:0000313" key="2">
    <source>
        <dbReference type="Proteomes" id="UP001153334"/>
    </source>
</evidence>
<organism evidence="1 2">
    <name type="scientific">Nemania bipapillata</name>
    <dbReference type="NCBI Taxonomy" id="110536"/>
    <lineage>
        <taxon>Eukaryota</taxon>
        <taxon>Fungi</taxon>
        <taxon>Dikarya</taxon>
        <taxon>Ascomycota</taxon>
        <taxon>Pezizomycotina</taxon>
        <taxon>Sordariomycetes</taxon>
        <taxon>Xylariomycetidae</taxon>
        <taxon>Xylariales</taxon>
        <taxon>Xylariaceae</taxon>
        <taxon>Nemania</taxon>
    </lineage>
</organism>
<keyword evidence="2" id="KW-1185">Reference proteome</keyword>
<protein>
    <submittedName>
        <fullName evidence="1">Uncharacterized protein</fullName>
    </submittedName>
</protein>
<sequence length="556" mass="63816">MWDSKVLGEWAKYQRICRLSPTSLTRVINSLKLRIFDHVTVLELPVIFLASPNNMKGPVAGEIWYVDGSDESCRKTRTALSKYIDSLMNDQGTPRGRVNTVANEKVSWLWLLEVLQRMERDSTSWESHQWRKTKDTIPEQIEMTTLSVCVQPYKRVFDRINWKQFDRNEDKYRAEGNGLSMRGTRIESLGLVFTFEPMSWFSIKEKRVIPTSDVGELCFGNAPTFYRPRKPSEDRVWQVAATTRQQTTLMTLRLGSQQDLSATLALIGCNQDTISHFLAPEIVFEIMGMLCRTCHLRNRCFTYLPNPTMHHWNTKGLSLRRLLSAFCTYLHTTIADFPGLPPSDMEYFQSVAHDLDSQLPDRDQKFNPIHQNKIHDALSRIDDVLSERSTHKAIVLDVMRRHLQELLQAINEPANGDELGHHRSERPSLKSLFVLPPEYREHELMRVYFLEIRKRVVSVASTVVGAGNVGEQDGAGDASLVVHLTSKASSTDPDANPPRELDAKTSSTNYDAKRNTIWCALVFRMICWLLLHDFDEEDVQLPKSDVQGNYLPVYIL</sequence>
<evidence type="ECO:0000313" key="1">
    <source>
        <dbReference type="EMBL" id="KAJ8122837.1"/>
    </source>
</evidence>
<accession>A0ACC2J604</accession>
<dbReference type="Proteomes" id="UP001153334">
    <property type="component" value="Unassembled WGS sequence"/>
</dbReference>